<dbReference type="PROSITE" id="PS50801">
    <property type="entry name" value="STAS"/>
    <property type="match status" value="1"/>
</dbReference>
<dbReference type="Proteomes" id="UP000587608">
    <property type="component" value="Unassembled WGS sequence"/>
</dbReference>
<gene>
    <name evidence="2" type="ORF">H1X69_22910</name>
</gene>
<accession>A0A7W2DWE2</accession>
<dbReference type="InterPro" id="IPR036513">
    <property type="entry name" value="STAS_dom_sf"/>
</dbReference>
<dbReference type="SUPFAM" id="SSF52091">
    <property type="entry name" value="SpoIIaa-like"/>
    <property type="match status" value="1"/>
</dbReference>
<organism evidence="2 3">
    <name type="scientific">Streptomyces griseoaurantiacus</name>
    <dbReference type="NCBI Taxonomy" id="68213"/>
    <lineage>
        <taxon>Bacteria</taxon>
        <taxon>Bacillati</taxon>
        <taxon>Actinomycetota</taxon>
        <taxon>Actinomycetes</taxon>
        <taxon>Kitasatosporales</taxon>
        <taxon>Streptomycetaceae</taxon>
        <taxon>Streptomyces</taxon>
        <taxon>Streptomyces aurantiacus group</taxon>
    </lineage>
</organism>
<dbReference type="Gene3D" id="3.30.750.24">
    <property type="entry name" value="STAS domain"/>
    <property type="match status" value="1"/>
</dbReference>
<dbReference type="EMBL" id="JACERG010000017">
    <property type="protein sequence ID" value="MBA5224236.1"/>
    <property type="molecule type" value="Genomic_DNA"/>
</dbReference>
<dbReference type="AlphaFoldDB" id="A0A7W2DWE2"/>
<dbReference type="GO" id="GO:0043856">
    <property type="term" value="F:anti-sigma factor antagonist activity"/>
    <property type="evidence" value="ECO:0007669"/>
    <property type="project" value="TreeGrafter"/>
</dbReference>
<evidence type="ECO:0000259" key="1">
    <source>
        <dbReference type="PROSITE" id="PS50801"/>
    </source>
</evidence>
<reference evidence="2 3" key="1">
    <citation type="submission" date="2020-07" db="EMBL/GenBank/DDBJ databases">
        <title>Differential regulation of undecylprodigiosin biosynthesis in the yeast-scavenging Streptomyces strain MBK6.</title>
        <authorList>
            <person name="Baral B."/>
            <person name="Siitonen V."/>
            <person name="Laughlin M."/>
            <person name="Yamada K."/>
            <person name="Ilomaeki M."/>
            <person name="Metsae-Ketelae M."/>
            <person name="Niemi J."/>
        </authorList>
    </citation>
    <scope>NUCLEOTIDE SEQUENCE [LARGE SCALE GENOMIC DNA]</scope>
    <source>
        <strain evidence="2 3">MBK6</strain>
    </source>
</reference>
<dbReference type="PANTHER" id="PTHR33495">
    <property type="entry name" value="ANTI-SIGMA FACTOR ANTAGONIST TM_1081-RELATED-RELATED"/>
    <property type="match status" value="1"/>
</dbReference>
<protein>
    <submittedName>
        <fullName evidence="2">STAS domain-containing protein</fullName>
    </submittedName>
</protein>
<proteinExistence type="predicted"/>
<feature type="domain" description="STAS" evidence="1">
    <location>
        <begin position="30"/>
        <end position="142"/>
    </location>
</feature>
<dbReference type="Pfam" id="PF01740">
    <property type="entry name" value="STAS"/>
    <property type="match status" value="1"/>
</dbReference>
<dbReference type="InterPro" id="IPR002645">
    <property type="entry name" value="STAS_dom"/>
</dbReference>
<comment type="caution">
    <text evidence="2">The sequence shown here is derived from an EMBL/GenBank/DDBJ whole genome shotgun (WGS) entry which is preliminary data.</text>
</comment>
<sequence>MAGRVRKRPGTETLTPVWQVSTVTAPPLPHDPRPEDLPGCTLLTLPRDLDLGNCADLLAAVTRVVAERAGLLHILVLDLSGTAFMDSRGVRLIDDVRALLAPGTELRLVAVPDSLVLRVLTLTGLRRDVPVYDDLAEAVTGTCALLGERAPGQDPDAT</sequence>
<evidence type="ECO:0000313" key="2">
    <source>
        <dbReference type="EMBL" id="MBA5224236.1"/>
    </source>
</evidence>
<dbReference type="CDD" id="cd07043">
    <property type="entry name" value="STAS_anti-anti-sigma_factors"/>
    <property type="match status" value="1"/>
</dbReference>
<evidence type="ECO:0000313" key="3">
    <source>
        <dbReference type="Proteomes" id="UP000587608"/>
    </source>
</evidence>
<name>A0A7W2DWE2_9ACTN</name>
<dbReference type="PANTHER" id="PTHR33495:SF13">
    <property type="entry name" value="ANTI-SIGMA-F FACTOR ANTAGONIST RSFB"/>
    <property type="match status" value="1"/>
</dbReference>